<dbReference type="InterPro" id="IPR036866">
    <property type="entry name" value="RibonucZ/Hydroxyglut_hydro"/>
</dbReference>
<evidence type="ECO:0000259" key="2">
    <source>
        <dbReference type="Pfam" id="PF00753"/>
    </source>
</evidence>
<evidence type="ECO:0000256" key="1">
    <source>
        <dbReference type="SAM" id="MobiDB-lite"/>
    </source>
</evidence>
<dbReference type="Gene3D" id="3.60.15.10">
    <property type="entry name" value="Ribonuclease Z/Hydroxyacylglutathione hydrolase-like"/>
    <property type="match status" value="1"/>
</dbReference>
<comment type="caution">
    <text evidence="3">The sequence shown here is derived from an EMBL/GenBank/DDBJ whole genome shotgun (WGS) entry which is preliminary data.</text>
</comment>
<accession>A0ABN3UJH5</accession>
<dbReference type="SUPFAM" id="SSF56281">
    <property type="entry name" value="Metallo-hydrolase/oxidoreductase"/>
    <property type="match status" value="1"/>
</dbReference>
<evidence type="ECO:0000313" key="3">
    <source>
        <dbReference type="EMBL" id="GAA2733975.1"/>
    </source>
</evidence>
<dbReference type="Pfam" id="PF00753">
    <property type="entry name" value="Lactamase_B"/>
    <property type="match status" value="1"/>
</dbReference>
<dbReference type="Proteomes" id="UP001501842">
    <property type="component" value="Unassembled WGS sequence"/>
</dbReference>
<evidence type="ECO:0000313" key="4">
    <source>
        <dbReference type="Proteomes" id="UP001501842"/>
    </source>
</evidence>
<sequence length="349" mass="36648">MGQGDALVLHAAPGQAVIVDAGPDPALVDACLSRLSLHAVPLLFITHPHADHLAGLPGIPRARTLSTLVHTSLSPATAELRALRTAGLRPVSHTPAPRPAPFSLRPDDPRTAGPPPFPVRYPSAFRPAGAAFSGMRTHAPFEHGRLTEAGSRAGLRVVGTAAEGRWGVGEKSASVGPRVVSAAEEHRRAGEPGASAGPRVVGTVAGERWRAGELEIEVLAPRSRGEVPEGAAGTEVNNASLVLVARWSGLTVLLGGDLEEEGQRGLHGLVPRVDVLKVPHHGSARQEQAFLAEGRPRVALISVGRDNGYGHPSDRLLRMLRGVRVYRTDLHGDIAVTVSPRGLEVVTRS</sequence>
<dbReference type="InterPro" id="IPR052159">
    <property type="entry name" value="Competence_DNA_uptake"/>
</dbReference>
<dbReference type="RefSeq" id="WP_344454421.1">
    <property type="nucleotide sequence ID" value="NZ_BAAATZ010000027.1"/>
</dbReference>
<dbReference type="PANTHER" id="PTHR30619:SF1">
    <property type="entry name" value="RECOMBINATION PROTEIN 2"/>
    <property type="match status" value="1"/>
</dbReference>
<proteinExistence type="predicted"/>
<keyword evidence="4" id="KW-1185">Reference proteome</keyword>
<feature type="region of interest" description="Disordered" evidence="1">
    <location>
        <begin position="88"/>
        <end position="113"/>
    </location>
</feature>
<feature type="domain" description="Metallo-beta-lactamase" evidence="2">
    <location>
        <begin position="3"/>
        <end position="144"/>
    </location>
</feature>
<organism evidence="3 4">
    <name type="scientific">Actinocorallia aurantiaca</name>
    <dbReference type="NCBI Taxonomy" id="46204"/>
    <lineage>
        <taxon>Bacteria</taxon>
        <taxon>Bacillati</taxon>
        <taxon>Actinomycetota</taxon>
        <taxon>Actinomycetes</taxon>
        <taxon>Streptosporangiales</taxon>
        <taxon>Thermomonosporaceae</taxon>
        <taxon>Actinocorallia</taxon>
    </lineage>
</organism>
<dbReference type="PANTHER" id="PTHR30619">
    <property type="entry name" value="DNA INTERNALIZATION/COMPETENCE PROTEIN COMEC/REC2"/>
    <property type="match status" value="1"/>
</dbReference>
<dbReference type="InterPro" id="IPR001279">
    <property type="entry name" value="Metallo-B-lactamas"/>
</dbReference>
<reference evidence="3 4" key="1">
    <citation type="journal article" date="2019" name="Int. J. Syst. Evol. Microbiol.">
        <title>The Global Catalogue of Microorganisms (GCM) 10K type strain sequencing project: providing services to taxonomists for standard genome sequencing and annotation.</title>
        <authorList>
            <consortium name="The Broad Institute Genomics Platform"/>
            <consortium name="The Broad Institute Genome Sequencing Center for Infectious Disease"/>
            <person name="Wu L."/>
            <person name="Ma J."/>
        </authorList>
    </citation>
    <scope>NUCLEOTIDE SEQUENCE [LARGE SCALE GENOMIC DNA]</scope>
    <source>
        <strain evidence="3 4">JCM 8201</strain>
    </source>
</reference>
<gene>
    <name evidence="3" type="ORF">GCM10010439_55310</name>
</gene>
<name>A0ABN3UJH5_9ACTN</name>
<dbReference type="EMBL" id="BAAATZ010000027">
    <property type="protein sequence ID" value="GAA2733975.1"/>
    <property type="molecule type" value="Genomic_DNA"/>
</dbReference>
<protein>
    <recommendedName>
        <fullName evidence="2">Metallo-beta-lactamase domain-containing protein</fullName>
    </recommendedName>
</protein>